<comment type="caution">
    <text evidence="1">The sequence shown here is derived from an EMBL/GenBank/DDBJ whole genome shotgun (WGS) entry which is preliminary data.</text>
</comment>
<dbReference type="EMBL" id="JOJR01000087">
    <property type="protein sequence ID" value="RCN46048.1"/>
    <property type="molecule type" value="Genomic_DNA"/>
</dbReference>
<dbReference type="AlphaFoldDB" id="A0A368GR25"/>
<protein>
    <submittedName>
        <fullName evidence="1">Uncharacterized protein</fullName>
    </submittedName>
</protein>
<gene>
    <name evidence="1" type="ORF">ANCCAN_07914</name>
</gene>
<reference evidence="1 2" key="1">
    <citation type="submission" date="2014-10" db="EMBL/GenBank/DDBJ databases">
        <title>Draft genome of the hookworm Ancylostoma caninum.</title>
        <authorList>
            <person name="Mitreva M."/>
        </authorList>
    </citation>
    <scope>NUCLEOTIDE SEQUENCE [LARGE SCALE GENOMIC DNA]</scope>
    <source>
        <strain evidence="1 2">Baltimore</strain>
    </source>
</reference>
<keyword evidence="2" id="KW-1185">Reference proteome</keyword>
<evidence type="ECO:0000313" key="2">
    <source>
        <dbReference type="Proteomes" id="UP000252519"/>
    </source>
</evidence>
<name>A0A368GR25_ANCCA</name>
<proteinExistence type="predicted"/>
<accession>A0A368GR25</accession>
<evidence type="ECO:0000313" key="1">
    <source>
        <dbReference type="EMBL" id="RCN46048.1"/>
    </source>
</evidence>
<sequence length="34" mass="3908">MSDFSVLNADRGQIVSLYSWKCSYVRGILRTVEL</sequence>
<organism evidence="1 2">
    <name type="scientific">Ancylostoma caninum</name>
    <name type="common">Dog hookworm</name>
    <dbReference type="NCBI Taxonomy" id="29170"/>
    <lineage>
        <taxon>Eukaryota</taxon>
        <taxon>Metazoa</taxon>
        <taxon>Ecdysozoa</taxon>
        <taxon>Nematoda</taxon>
        <taxon>Chromadorea</taxon>
        <taxon>Rhabditida</taxon>
        <taxon>Rhabditina</taxon>
        <taxon>Rhabditomorpha</taxon>
        <taxon>Strongyloidea</taxon>
        <taxon>Ancylostomatidae</taxon>
        <taxon>Ancylostomatinae</taxon>
        <taxon>Ancylostoma</taxon>
    </lineage>
</organism>
<dbReference type="Proteomes" id="UP000252519">
    <property type="component" value="Unassembled WGS sequence"/>
</dbReference>